<keyword evidence="4" id="KW-1185">Reference proteome</keyword>
<keyword evidence="1" id="KW-0175">Coiled coil</keyword>
<evidence type="ECO:0000313" key="3">
    <source>
        <dbReference type="EMBL" id="MBC6493103.1"/>
    </source>
</evidence>
<keyword evidence="2" id="KW-0472">Membrane</keyword>
<gene>
    <name evidence="3" type="ORF">BC349_18770</name>
</gene>
<dbReference type="Proteomes" id="UP000765802">
    <property type="component" value="Unassembled WGS sequence"/>
</dbReference>
<feature type="coiled-coil region" evidence="1">
    <location>
        <begin position="60"/>
        <end position="87"/>
    </location>
</feature>
<sequence>MNKDLLHILAHSNKDIDNQLLMDYISGRLSDADQHAVEEWLQENEFASDALEGLQEFGNKEQLKEFVAQLNKDLKSFLQQKRQRREKRRLKDSPLPYITIMIILAFMVLAYIVIKLLAKN</sequence>
<reference evidence="3 4" key="1">
    <citation type="submission" date="2016-07" db="EMBL/GenBank/DDBJ databases">
        <title>Genome analysis of Flavihumibacter stibioxidans YS-17.</title>
        <authorList>
            <person name="Shi K."/>
            <person name="Han Y."/>
            <person name="Wang G."/>
        </authorList>
    </citation>
    <scope>NUCLEOTIDE SEQUENCE [LARGE SCALE GENOMIC DNA]</scope>
    <source>
        <strain evidence="3 4">YS-17</strain>
    </source>
</reference>
<proteinExistence type="predicted"/>
<keyword evidence="2" id="KW-1133">Transmembrane helix</keyword>
<evidence type="ECO:0008006" key="5">
    <source>
        <dbReference type="Google" id="ProtNLM"/>
    </source>
</evidence>
<dbReference type="EMBL" id="MBUA01000031">
    <property type="protein sequence ID" value="MBC6493103.1"/>
    <property type="molecule type" value="Genomic_DNA"/>
</dbReference>
<evidence type="ECO:0000313" key="4">
    <source>
        <dbReference type="Proteomes" id="UP000765802"/>
    </source>
</evidence>
<evidence type="ECO:0000256" key="2">
    <source>
        <dbReference type="SAM" id="Phobius"/>
    </source>
</evidence>
<feature type="transmembrane region" description="Helical" evidence="2">
    <location>
        <begin position="94"/>
        <end position="114"/>
    </location>
</feature>
<comment type="caution">
    <text evidence="3">The sequence shown here is derived from an EMBL/GenBank/DDBJ whole genome shotgun (WGS) entry which is preliminary data.</text>
</comment>
<dbReference type="RefSeq" id="WP_187258423.1">
    <property type="nucleotide sequence ID" value="NZ_JBHULF010000006.1"/>
</dbReference>
<protein>
    <recommendedName>
        <fullName evidence="5">Anti-sigma factor</fullName>
    </recommendedName>
</protein>
<keyword evidence="2" id="KW-0812">Transmembrane</keyword>
<accession>A0ABR7MEU9</accession>
<organism evidence="3 4">
    <name type="scientific">Flavihumibacter stibioxidans</name>
    <dbReference type="NCBI Taxonomy" id="1834163"/>
    <lineage>
        <taxon>Bacteria</taxon>
        <taxon>Pseudomonadati</taxon>
        <taxon>Bacteroidota</taxon>
        <taxon>Chitinophagia</taxon>
        <taxon>Chitinophagales</taxon>
        <taxon>Chitinophagaceae</taxon>
        <taxon>Flavihumibacter</taxon>
    </lineage>
</organism>
<name>A0ABR7MEU9_9BACT</name>
<evidence type="ECO:0000256" key="1">
    <source>
        <dbReference type="SAM" id="Coils"/>
    </source>
</evidence>